<evidence type="ECO:0000313" key="1">
    <source>
        <dbReference type="Proteomes" id="UP000887577"/>
    </source>
</evidence>
<organism evidence="1 2">
    <name type="scientific">Panagrolaimus superbus</name>
    <dbReference type="NCBI Taxonomy" id="310955"/>
    <lineage>
        <taxon>Eukaryota</taxon>
        <taxon>Metazoa</taxon>
        <taxon>Ecdysozoa</taxon>
        <taxon>Nematoda</taxon>
        <taxon>Chromadorea</taxon>
        <taxon>Rhabditida</taxon>
        <taxon>Tylenchina</taxon>
        <taxon>Panagrolaimomorpha</taxon>
        <taxon>Panagrolaimoidea</taxon>
        <taxon>Panagrolaimidae</taxon>
        <taxon>Panagrolaimus</taxon>
    </lineage>
</organism>
<name>A0A914YPH9_9BILA</name>
<accession>A0A914YPH9</accession>
<dbReference type="AlphaFoldDB" id="A0A914YPH9"/>
<sequence length="72" mass="8107">MPSPPPPLSPMKKGSEQFESFPMPQQPIALAFDTVEIEVETDKIDEIGKEFKALPMRQRSRKISDVSAQDFS</sequence>
<dbReference type="Proteomes" id="UP000887577">
    <property type="component" value="Unplaced"/>
</dbReference>
<evidence type="ECO:0000313" key="2">
    <source>
        <dbReference type="WBParaSite" id="PSU_v2.g19266.t1"/>
    </source>
</evidence>
<keyword evidence="1" id="KW-1185">Reference proteome</keyword>
<dbReference type="WBParaSite" id="PSU_v2.g19266.t1">
    <property type="protein sequence ID" value="PSU_v2.g19266.t1"/>
    <property type="gene ID" value="PSU_v2.g19266"/>
</dbReference>
<protein>
    <submittedName>
        <fullName evidence="2">Uncharacterized protein</fullName>
    </submittedName>
</protein>
<reference evidence="2" key="1">
    <citation type="submission" date="2022-11" db="UniProtKB">
        <authorList>
            <consortium name="WormBaseParasite"/>
        </authorList>
    </citation>
    <scope>IDENTIFICATION</scope>
</reference>
<proteinExistence type="predicted"/>